<dbReference type="PANTHER" id="PTHR10869">
    <property type="entry name" value="PROLYL 4-HYDROXYLASE ALPHA SUBUNIT"/>
    <property type="match status" value="1"/>
</dbReference>
<evidence type="ECO:0000256" key="2">
    <source>
        <dbReference type="ARBA" id="ARBA00022723"/>
    </source>
</evidence>
<dbReference type="SMART" id="SM00702">
    <property type="entry name" value="P4Hc"/>
    <property type="match status" value="1"/>
</dbReference>
<keyword evidence="5" id="KW-0408">Iron</keyword>
<dbReference type="EMBL" id="UINC01002937">
    <property type="protein sequence ID" value="SVA01774.1"/>
    <property type="molecule type" value="Genomic_DNA"/>
</dbReference>
<dbReference type="PANTHER" id="PTHR10869:SF246">
    <property type="entry name" value="TRANSMEMBRANE PROLYL 4-HYDROXYLASE"/>
    <property type="match status" value="1"/>
</dbReference>
<protein>
    <recommendedName>
        <fullName evidence="6">Prolyl 4-hydroxylase alpha subunit domain-containing protein</fullName>
    </recommendedName>
</protein>
<evidence type="ECO:0000256" key="1">
    <source>
        <dbReference type="ARBA" id="ARBA00001961"/>
    </source>
</evidence>
<comment type="cofactor">
    <cofactor evidence="1">
        <name>L-ascorbate</name>
        <dbReference type="ChEBI" id="CHEBI:38290"/>
    </cofactor>
</comment>
<accession>A0A381SE53</accession>
<feature type="domain" description="Prolyl 4-hydroxylase alpha subunit" evidence="6">
    <location>
        <begin position="97"/>
        <end position="276"/>
    </location>
</feature>
<evidence type="ECO:0000256" key="4">
    <source>
        <dbReference type="ARBA" id="ARBA00023002"/>
    </source>
</evidence>
<dbReference type="GO" id="GO:0031418">
    <property type="term" value="F:L-ascorbic acid binding"/>
    <property type="evidence" value="ECO:0007669"/>
    <property type="project" value="InterPro"/>
</dbReference>
<dbReference type="GO" id="GO:0005783">
    <property type="term" value="C:endoplasmic reticulum"/>
    <property type="evidence" value="ECO:0007669"/>
    <property type="project" value="TreeGrafter"/>
</dbReference>
<keyword evidence="2" id="KW-0479">Metal-binding</keyword>
<organism evidence="7">
    <name type="scientific">marine metagenome</name>
    <dbReference type="NCBI Taxonomy" id="408172"/>
    <lineage>
        <taxon>unclassified sequences</taxon>
        <taxon>metagenomes</taxon>
        <taxon>ecological metagenomes</taxon>
    </lineage>
</organism>
<sequence length="474" mass="54409">MTRKITQDWKDWIQLNIDRGCDLGGIYKILLDEGFDSKDIENEMNFVPLVDPSEIINPLKRIDKDNPKITVYSEPEQKIDQKKIFIPNADQLDTRKAEFYTLENFLNADECDQVTQLIKSKLRPSAIASSGTYDPTFRTSRTCDLGVMSDPLIADVDRRICQMIGIDSSFSEIIQGQYYEKGQEFKAHTDYFEGEQIEQYAKVQGQRTYTFMVYLNEVEQGGGTEFVRLKKTIQPRKGMAIIWNNLNTDGSCNVNTMHHAHPVGRGWKSIITKWFRTKGNGAMFTKEPNEYIKNYTGIGFKKDTLDEGLFKKLLAFHSAHQNAKQSEHVEGGYIEVPGTTQPGSDLIELPEDLRDAIHASLKKPLEEWSRIKLLPTFVYGIRVYREGSVLNSHRDQLKTHIISAIINIDQDVEEAWPLVIEDNFYRKHNVFLEPGEIVFYESGRLLHGRPIPLKGTKFANIFCHFMPVVSDQHS</sequence>
<dbReference type="Gene3D" id="2.60.120.620">
    <property type="entry name" value="q2cbj1_9rhob like domain"/>
    <property type="match status" value="2"/>
</dbReference>
<keyword evidence="4" id="KW-0560">Oxidoreductase</keyword>
<dbReference type="AlphaFoldDB" id="A0A381SE53"/>
<proteinExistence type="predicted"/>
<dbReference type="Pfam" id="PF13640">
    <property type="entry name" value="2OG-FeII_Oxy_3"/>
    <property type="match status" value="1"/>
</dbReference>
<evidence type="ECO:0000259" key="6">
    <source>
        <dbReference type="SMART" id="SM00702"/>
    </source>
</evidence>
<name>A0A381SE53_9ZZZZ</name>
<evidence type="ECO:0000256" key="5">
    <source>
        <dbReference type="ARBA" id="ARBA00023004"/>
    </source>
</evidence>
<dbReference type="InterPro" id="IPR006620">
    <property type="entry name" value="Pro_4_hyd_alph"/>
</dbReference>
<gene>
    <name evidence="7" type="ORF">METZ01_LOCUS54628</name>
</gene>
<dbReference type="GO" id="GO:0004656">
    <property type="term" value="F:procollagen-proline 4-dioxygenase activity"/>
    <property type="evidence" value="ECO:0007669"/>
    <property type="project" value="TreeGrafter"/>
</dbReference>
<keyword evidence="3" id="KW-0223">Dioxygenase</keyword>
<evidence type="ECO:0000256" key="3">
    <source>
        <dbReference type="ARBA" id="ARBA00022964"/>
    </source>
</evidence>
<dbReference type="InterPro" id="IPR044862">
    <property type="entry name" value="Pro_4_hyd_alph_FE2OG_OXY"/>
</dbReference>
<dbReference type="InterPro" id="IPR045054">
    <property type="entry name" value="P4HA-like"/>
</dbReference>
<dbReference type="GO" id="GO:0005506">
    <property type="term" value="F:iron ion binding"/>
    <property type="evidence" value="ECO:0007669"/>
    <property type="project" value="InterPro"/>
</dbReference>
<reference evidence="7" key="1">
    <citation type="submission" date="2018-05" db="EMBL/GenBank/DDBJ databases">
        <authorList>
            <person name="Lanie J.A."/>
            <person name="Ng W.-L."/>
            <person name="Kazmierczak K.M."/>
            <person name="Andrzejewski T.M."/>
            <person name="Davidsen T.M."/>
            <person name="Wayne K.J."/>
            <person name="Tettelin H."/>
            <person name="Glass J.I."/>
            <person name="Rusch D."/>
            <person name="Podicherti R."/>
            <person name="Tsui H.-C.T."/>
            <person name="Winkler M.E."/>
        </authorList>
    </citation>
    <scope>NUCLEOTIDE SEQUENCE</scope>
</reference>
<evidence type="ECO:0000313" key="7">
    <source>
        <dbReference type="EMBL" id="SVA01774.1"/>
    </source>
</evidence>